<feature type="site" description="Electron transfer via tryptophanyl radical" evidence="9">
    <location>
        <position position="325"/>
    </location>
</feature>
<dbReference type="PROSITE" id="PS51645">
    <property type="entry name" value="PHR_CRY_ALPHA_BETA"/>
    <property type="match status" value="1"/>
</dbReference>
<evidence type="ECO:0000256" key="5">
    <source>
        <dbReference type="ARBA" id="ARBA00022827"/>
    </source>
</evidence>
<feature type="binding site" evidence="8">
    <location>
        <begin position="255"/>
        <end position="259"/>
    </location>
    <ligand>
        <name>FAD</name>
        <dbReference type="ChEBI" id="CHEBI:57692"/>
    </ligand>
</feature>
<dbReference type="Gene3D" id="1.25.40.80">
    <property type="match status" value="1"/>
</dbReference>
<keyword evidence="12" id="KW-0456">Lyase</keyword>
<dbReference type="Pfam" id="PF03441">
    <property type="entry name" value="FAD_binding_7"/>
    <property type="match status" value="1"/>
</dbReference>
<dbReference type="AlphaFoldDB" id="A0A3Q8XR91"/>
<accession>A0A3Q8XR91</accession>
<sequence>MAPKAREKDGGATDGAHAGGPVVVWFRNDLRVKDNLALSKAVDSDAPVIALFILDETARAPRKLGGARRWWLHHSLVALEASLAALNIPLILKSGESEKLVRAVVDESKADSVFWNRRYDPPGIAIDTELKAALKDDGIHVESFDGQLLHEPSKTTTGSGGHYKVYTPFWRALDAGTPPRDPIGAPRKVTNNAKDLSSDKLDDWKLLPTKPDWSGGIADSWTPGEAGAWKCLDDFIAGPFDAYAEGRDLPDRAGTSRMSPHLAFGEITPYQIWAETSRRPKEVASEDRTTYRKEIVWREFSYHLLFHKPDLAEANYNAAFDAMPWRQDKDALRAWQRGMTGYPIVDAGMRQLWQTGWMHNRVRMIVASFLTKHLLIDWRIGEDWFWDTLVDADPASNAAQWQWVAGSGADASPYFRIFNPMLQGSKFDQKGDYVRRFVPELAKLSDKYIQTPWEAPTEVLSRAGITLGKDYPRPIVDHQKARQRALDAYKKLKEAA</sequence>
<dbReference type="InterPro" id="IPR006050">
    <property type="entry name" value="DNA_photolyase_N"/>
</dbReference>
<dbReference type="InterPro" id="IPR014729">
    <property type="entry name" value="Rossmann-like_a/b/a_fold"/>
</dbReference>
<evidence type="ECO:0000256" key="6">
    <source>
        <dbReference type="ARBA" id="ARBA00022991"/>
    </source>
</evidence>
<feature type="binding site" evidence="8">
    <location>
        <position position="291"/>
    </location>
    <ligand>
        <name>FAD</name>
        <dbReference type="ChEBI" id="CHEBI:57692"/>
    </ligand>
</feature>
<dbReference type="SUPFAM" id="SSF48173">
    <property type="entry name" value="Cryptochrome/photolyase FAD-binding domain"/>
    <property type="match status" value="1"/>
</dbReference>
<evidence type="ECO:0000313" key="12">
    <source>
        <dbReference type="EMBL" id="AZN72217.1"/>
    </source>
</evidence>
<feature type="site" description="Electron transfer via tryptophanyl radical" evidence="9">
    <location>
        <position position="401"/>
    </location>
</feature>
<dbReference type="GO" id="GO:0009416">
    <property type="term" value="P:response to light stimulus"/>
    <property type="evidence" value="ECO:0007669"/>
    <property type="project" value="TreeGrafter"/>
</dbReference>
<dbReference type="EMBL" id="CP032509">
    <property type="protein sequence ID" value="AZN72217.1"/>
    <property type="molecule type" value="Genomic_DNA"/>
</dbReference>
<comment type="similarity">
    <text evidence="10">Belongs to the DNA photolyase family.</text>
</comment>
<feature type="site" description="Electron transfer via tryptophanyl radical" evidence="9">
    <location>
        <position position="378"/>
    </location>
</feature>
<dbReference type="OrthoDB" id="9772484at2"/>
<dbReference type="PROSITE" id="PS00691">
    <property type="entry name" value="DNA_PHOTOLYASES_1_2"/>
    <property type="match status" value="1"/>
</dbReference>
<dbReference type="PRINTS" id="PR00147">
    <property type="entry name" value="DNAPHOTLYASE"/>
</dbReference>
<comment type="cofactor">
    <cofactor evidence="1">
        <name>(6R)-5,10-methylene-5,6,7,8-tetrahydrofolate</name>
        <dbReference type="ChEBI" id="CHEBI:15636"/>
    </cofactor>
</comment>
<feature type="binding site" evidence="8">
    <location>
        <position position="243"/>
    </location>
    <ligand>
        <name>FAD</name>
        <dbReference type="ChEBI" id="CHEBI:57692"/>
    </ligand>
</feature>
<evidence type="ECO:0000256" key="4">
    <source>
        <dbReference type="ARBA" id="ARBA00022630"/>
    </source>
</evidence>
<dbReference type="FunFam" id="1.10.579.10:FF:000003">
    <property type="entry name" value="Deoxyribodipyrimidine photo-lyase"/>
    <property type="match status" value="1"/>
</dbReference>
<evidence type="ECO:0000256" key="7">
    <source>
        <dbReference type="ARBA" id="ARBA00033999"/>
    </source>
</evidence>
<keyword evidence="4 8" id="KW-0285">Flavoprotein</keyword>
<dbReference type="PANTHER" id="PTHR11455:SF9">
    <property type="entry name" value="CRYPTOCHROME CIRCADIAN CLOCK 5 ISOFORM X1"/>
    <property type="match status" value="1"/>
</dbReference>
<dbReference type="PROSITE" id="PS00394">
    <property type="entry name" value="DNA_PHOTOLYASES_1_1"/>
    <property type="match status" value="1"/>
</dbReference>
<dbReference type="GO" id="GO:0003677">
    <property type="term" value="F:DNA binding"/>
    <property type="evidence" value="ECO:0007669"/>
    <property type="project" value="TreeGrafter"/>
</dbReference>
<dbReference type="InterPro" id="IPR018394">
    <property type="entry name" value="DNA_photolyase_1_CS_C"/>
</dbReference>
<gene>
    <name evidence="12" type="ORF">D5400_13865</name>
</gene>
<dbReference type="InterPro" id="IPR036134">
    <property type="entry name" value="Crypto/Photolyase_FAD-like_sf"/>
</dbReference>
<reference evidence="12 13" key="1">
    <citation type="submission" date="2018-09" db="EMBL/GenBank/DDBJ databases">
        <title>Marinorhizobium profundi gen. nov., sp. nov., isolated from a deep-sea sediment sample from the New Britain Trench and proposal of Marinorhizobiaceae fam. nov. in the order Rhizobiales of the class Alphaproteobacteria.</title>
        <authorList>
            <person name="Cao J."/>
        </authorList>
    </citation>
    <scope>NUCLEOTIDE SEQUENCE [LARGE SCALE GENOMIC DNA]</scope>
    <source>
        <strain evidence="12 13">WS11</strain>
    </source>
</reference>
<comment type="catalytic activity">
    <reaction evidence="7">
        <text>cyclobutadipyrimidine (in DNA) = 2 pyrimidine residues (in DNA).</text>
        <dbReference type="EC" id="4.1.99.3"/>
    </reaction>
</comment>
<organism evidence="12 13">
    <name type="scientific">Georhizobium profundi</name>
    <dbReference type="NCBI Taxonomy" id="2341112"/>
    <lineage>
        <taxon>Bacteria</taxon>
        <taxon>Pseudomonadati</taxon>
        <taxon>Pseudomonadota</taxon>
        <taxon>Alphaproteobacteria</taxon>
        <taxon>Hyphomicrobiales</taxon>
        <taxon>Rhizobiaceae</taxon>
        <taxon>Georhizobium</taxon>
    </lineage>
</organism>
<dbReference type="GO" id="GO:0003904">
    <property type="term" value="F:deoxyribodipyrimidine photo-lyase activity"/>
    <property type="evidence" value="ECO:0007669"/>
    <property type="project" value="UniProtKB-EC"/>
</dbReference>
<dbReference type="InterPro" id="IPR005101">
    <property type="entry name" value="Cryptochr/Photolyase_FAD-bd"/>
</dbReference>
<dbReference type="Proteomes" id="UP000268192">
    <property type="component" value="Chromosome"/>
</dbReference>
<protein>
    <recommendedName>
        <fullName evidence="3">Deoxyribodipyrimidine photo-lyase</fullName>
        <ecNumber evidence="2">4.1.99.3</ecNumber>
    </recommendedName>
</protein>
<dbReference type="EC" id="4.1.99.3" evidence="2"/>
<dbReference type="KEGG" id="abaw:D5400_13865"/>
<keyword evidence="6 10" id="KW-0157">Chromophore</keyword>
<evidence type="ECO:0000256" key="8">
    <source>
        <dbReference type="PIRSR" id="PIRSR602081-1"/>
    </source>
</evidence>
<dbReference type="GO" id="GO:0000719">
    <property type="term" value="P:photoreactive repair"/>
    <property type="evidence" value="ECO:0007669"/>
    <property type="project" value="UniProtKB-ARBA"/>
</dbReference>
<evidence type="ECO:0000313" key="13">
    <source>
        <dbReference type="Proteomes" id="UP000268192"/>
    </source>
</evidence>
<dbReference type="GO" id="GO:0071949">
    <property type="term" value="F:FAD binding"/>
    <property type="evidence" value="ECO:0007669"/>
    <property type="project" value="TreeGrafter"/>
</dbReference>
<keyword evidence="13" id="KW-1185">Reference proteome</keyword>
<evidence type="ECO:0000256" key="2">
    <source>
        <dbReference type="ARBA" id="ARBA00013149"/>
    </source>
</evidence>
<dbReference type="PANTHER" id="PTHR11455">
    <property type="entry name" value="CRYPTOCHROME"/>
    <property type="match status" value="1"/>
</dbReference>
<dbReference type="Gene3D" id="1.10.579.10">
    <property type="entry name" value="DNA Cyclobutane Dipyrimidine Photolyase, subunit A, domain 3"/>
    <property type="match status" value="1"/>
</dbReference>
<dbReference type="Gene3D" id="3.40.50.620">
    <property type="entry name" value="HUPs"/>
    <property type="match status" value="1"/>
</dbReference>
<keyword evidence="5 8" id="KW-0274">FAD</keyword>
<name>A0A3Q8XR91_9HYPH</name>
<comment type="cofactor">
    <cofactor evidence="8">
        <name>FAD</name>
        <dbReference type="ChEBI" id="CHEBI:57692"/>
    </cofactor>
    <text evidence="8">Binds 1 FAD per subunit.</text>
</comment>
<dbReference type="Pfam" id="PF00875">
    <property type="entry name" value="DNA_photolyase"/>
    <property type="match status" value="1"/>
</dbReference>
<evidence type="ECO:0000256" key="10">
    <source>
        <dbReference type="RuleBase" id="RU004182"/>
    </source>
</evidence>
<evidence type="ECO:0000256" key="9">
    <source>
        <dbReference type="PIRSR" id="PIRSR602081-2"/>
    </source>
</evidence>
<dbReference type="RefSeq" id="WP_126010537.1">
    <property type="nucleotide sequence ID" value="NZ_CP032509.1"/>
</dbReference>
<dbReference type="InterPro" id="IPR002081">
    <property type="entry name" value="Cryptochrome/DNA_photolyase_1"/>
</dbReference>
<feature type="binding site" evidence="8">
    <location>
        <begin position="391"/>
        <end position="393"/>
    </location>
    <ligand>
        <name>FAD</name>
        <dbReference type="ChEBI" id="CHEBI:57692"/>
    </ligand>
</feature>
<feature type="domain" description="Photolyase/cryptochrome alpha/beta" evidence="11">
    <location>
        <begin position="20"/>
        <end position="149"/>
    </location>
</feature>
<dbReference type="SUPFAM" id="SSF52425">
    <property type="entry name" value="Cryptochrome/photolyase, N-terminal domain"/>
    <property type="match status" value="1"/>
</dbReference>
<proteinExistence type="inferred from homology"/>
<evidence type="ECO:0000256" key="1">
    <source>
        <dbReference type="ARBA" id="ARBA00001932"/>
    </source>
</evidence>
<evidence type="ECO:0000256" key="3">
    <source>
        <dbReference type="ARBA" id="ARBA00014046"/>
    </source>
</evidence>
<evidence type="ECO:0000259" key="11">
    <source>
        <dbReference type="PROSITE" id="PS51645"/>
    </source>
</evidence>
<dbReference type="InterPro" id="IPR036155">
    <property type="entry name" value="Crypto/Photolyase_N_sf"/>
</dbReference>